<evidence type="ECO:0000256" key="6">
    <source>
        <dbReference type="SAM" id="MobiDB-lite"/>
    </source>
</evidence>
<feature type="transmembrane region" description="Helical" evidence="7">
    <location>
        <begin position="95"/>
        <end position="117"/>
    </location>
</feature>
<feature type="transmembrane region" description="Helical" evidence="7">
    <location>
        <begin position="129"/>
        <end position="147"/>
    </location>
</feature>
<reference evidence="8 9" key="1">
    <citation type="submission" date="2020-12" db="EMBL/GenBank/DDBJ databases">
        <authorList>
            <person name="Mcmullen J.G."/>
        </authorList>
    </citation>
    <scope>NUCLEOTIDE SEQUENCE [LARGE SCALE GENOMIC DNA]</scope>
    <source>
        <strain evidence="8 9">JGM97</strain>
    </source>
</reference>
<feature type="transmembrane region" description="Helical" evidence="7">
    <location>
        <begin position="71"/>
        <end position="88"/>
    </location>
</feature>
<evidence type="ECO:0000256" key="7">
    <source>
        <dbReference type="SAM" id="Phobius"/>
    </source>
</evidence>
<feature type="transmembrane region" description="Helical" evidence="7">
    <location>
        <begin position="32"/>
        <end position="51"/>
    </location>
</feature>
<dbReference type="Pfam" id="PF07690">
    <property type="entry name" value="MFS_1"/>
    <property type="match status" value="1"/>
</dbReference>
<evidence type="ECO:0000256" key="1">
    <source>
        <dbReference type="ARBA" id="ARBA00004141"/>
    </source>
</evidence>
<feature type="transmembrane region" description="Helical" evidence="7">
    <location>
        <begin position="159"/>
        <end position="177"/>
    </location>
</feature>
<comment type="subcellular location">
    <subcellularLocation>
        <location evidence="1">Membrane</location>
        <topology evidence="1">Multi-pass membrane protein</topology>
    </subcellularLocation>
</comment>
<gene>
    <name evidence="8" type="ORF">JK232_21135</name>
</gene>
<dbReference type="InterPro" id="IPR036259">
    <property type="entry name" value="MFS_trans_sf"/>
</dbReference>
<dbReference type="PANTHER" id="PTHR42718">
    <property type="entry name" value="MAJOR FACILITATOR SUPERFAMILY MULTIDRUG TRANSPORTER MFSC"/>
    <property type="match status" value="1"/>
</dbReference>
<proteinExistence type="predicted"/>
<evidence type="ECO:0000313" key="9">
    <source>
        <dbReference type="Proteomes" id="UP000680634"/>
    </source>
</evidence>
<dbReference type="RefSeq" id="WP_072933280.1">
    <property type="nucleotide sequence ID" value="NZ_FQXW01000025.1"/>
</dbReference>
<keyword evidence="3 7" id="KW-0812">Transmembrane</keyword>
<evidence type="ECO:0000256" key="5">
    <source>
        <dbReference type="ARBA" id="ARBA00023136"/>
    </source>
</evidence>
<feature type="transmembrane region" description="Helical" evidence="7">
    <location>
        <begin position="389"/>
        <end position="409"/>
    </location>
</feature>
<feature type="transmembrane region" description="Helical" evidence="7">
    <location>
        <begin position="284"/>
        <end position="304"/>
    </location>
</feature>
<feature type="transmembrane region" description="Helical" evidence="7">
    <location>
        <begin position="508"/>
        <end position="528"/>
    </location>
</feature>
<organism evidence="8 9">
    <name type="scientific">Nissabacter archeti</name>
    <dbReference type="NCBI Taxonomy" id="1917880"/>
    <lineage>
        <taxon>Bacteria</taxon>
        <taxon>Pseudomonadati</taxon>
        <taxon>Pseudomonadota</taxon>
        <taxon>Gammaproteobacteria</taxon>
        <taxon>Enterobacterales</taxon>
        <taxon>Yersiniaceae</taxon>
        <taxon>Nissabacter</taxon>
    </lineage>
</organism>
<comment type="caution">
    <text evidence="8">The sequence shown here is derived from an EMBL/GenBank/DDBJ whole genome shotgun (WGS) entry which is preliminary data.</text>
</comment>
<keyword evidence="5 7" id="KW-0472">Membrane</keyword>
<reference evidence="9" key="2">
    <citation type="submission" date="2023-07" db="EMBL/GenBank/DDBJ databases">
        <title>Genome-inferred correspondence between phylogeny and metabolic traits in the wild Drosophila gut microbiome.</title>
        <authorList>
            <person name="Bueno E."/>
            <person name="Blow F."/>
            <person name="Douglas A.E."/>
        </authorList>
    </citation>
    <scope>NUCLEOTIDE SEQUENCE [LARGE SCALE GENOMIC DNA]</scope>
    <source>
        <strain evidence="9">JGM97</strain>
    </source>
</reference>
<evidence type="ECO:0000256" key="3">
    <source>
        <dbReference type="ARBA" id="ARBA00022692"/>
    </source>
</evidence>
<evidence type="ECO:0000256" key="4">
    <source>
        <dbReference type="ARBA" id="ARBA00022989"/>
    </source>
</evidence>
<feature type="transmembrane region" description="Helical" evidence="7">
    <location>
        <begin position="253"/>
        <end position="272"/>
    </location>
</feature>
<dbReference type="PANTHER" id="PTHR42718:SF9">
    <property type="entry name" value="MAJOR FACILITATOR SUPERFAMILY MULTIDRUG TRANSPORTER MFSC"/>
    <property type="match status" value="1"/>
</dbReference>
<feature type="transmembrane region" description="Helical" evidence="7">
    <location>
        <begin position="416"/>
        <end position="440"/>
    </location>
</feature>
<keyword evidence="9" id="KW-1185">Reference proteome</keyword>
<sequence>MKPYIVREWAPHERPMMPGSPSTPLHPWPKRLAFGFVGILVAITGSLGNALVTANLTNLQGVFGAFSNEVAWLPAVYVMTNISINLLLVKFRMQFGLRLFTEAFLLLYALVTFFHLFVNDLGSAIAVRAAHGAVAAALSSLGIYYMIQAFPAKHRLKALAIGISASQLAIPLARLFSAGLLELNEWRGLYLFELGLALLCFGCVLMLKLPPGDRYNAFEKMDFVTFFLMAPGMGLLCAVISLGRYDWWTSTPWLGWALAGAIALIVAAVLVEHRRKNPLLNVRWLSSGSVLRLGLTMVLMRIVLSEQNVGPIGFLQYLGLQNDQMTALSLAVLLGVIAGITVSALTIKPTQLEWPLVVALVLMIISALLDSQSNTLTRAPQMVVSQFMMGFAGALFVAPAMLSIIGSVVAEPRNLVSFVAVFGMSQNLGGLIGSALLGTFQIWREKYHSSIIADNLSNLDPLVMERINAYSAGLSATLGDATLRGAQGVVMLQAAATREANTLAYNDVYLLTASIAAGTLIWLLSRFARKQWRARQARRQAALSEATLSASTPAAKPAGSTEGS</sequence>
<protein>
    <submittedName>
        <fullName evidence="8">MFS transporter</fullName>
    </submittedName>
</protein>
<keyword evidence="2" id="KW-0813">Transport</keyword>
<dbReference type="EMBL" id="JAERKB010000019">
    <property type="protein sequence ID" value="MBS0971392.1"/>
    <property type="molecule type" value="Genomic_DNA"/>
</dbReference>
<feature type="transmembrane region" description="Helical" evidence="7">
    <location>
        <begin position="324"/>
        <end position="345"/>
    </location>
</feature>
<feature type="transmembrane region" description="Helical" evidence="7">
    <location>
        <begin position="221"/>
        <end position="241"/>
    </location>
</feature>
<feature type="transmembrane region" description="Helical" evidence="7">
    <location>
        <begin position="352"/>
        <end position="369"/>
    </location>
</feature>
<feature type="region of interest" description="Disordered" evidence="6">
    <location>
        <begin position="545"/>
        <end position="564"/>
    </location>
</feature>
<dbReference type="SUPFAM" id="SSF103473">
    <property type="entry name" value="MFS general substrate transporter"/>
    <property type="match status" value="1"/>
</dbReference>
<evidence type="ECO:0000313" key="8">
    <source>
        <dbReference type="EMBL" id="MBS0971392.1"/>
    </source>
</evidence>
<name>A0ABS5JN98_9GAMM</name>
<evidence type="ECO:0000256" key="2">
    <source>
        <dbReference type="ARBA" id="ARBA00022448"/>
    </source>
</evidence>
<dbReference type="Gene3D" id="1.20.1250.20">
    <property type="entry name" value="MFS general substrate transporter like domains"/>
    <property type="match status" value="2"/>
</dbReference>
<accession>A0ABS5JN98</accession>
<keyword evidence="4 7" id="KW-1133">Transmembrane helix</keyword>
<feature type="compositionally biased region" description="Low complexity" evidence="6">
    <location>
        <begin position="545"/>
        <end position="555"/>
    </location>
</feature>
<dbReference type="InterPro" id="IPR011701">
    <property type="entry name" value="MFS"/>
</dbReference>
<feature type="transmembrane region" description="Helical" evidence="7">
    <location>
        <begin position="189"/>
        <end position="209"/>
    </location>
</feature>
<dbReference type="Proteomes" id="UP000680634">
    <property type="component" value="Unassembled WGS sequence"/>
</dbReference>